<dbReference type="Pfam" id="PF24883">
    <property type="entry name" value="NPHP3_N"/>
    <property type="match status" value="1"/>
</dbReference>
<dbReference type="STRING" id="1176198.SAMN05444716_10895"/>
<name>A0A1I6VI78_9ACTN</name>
<evidence type="ECO:0000256" key="1">
    <source>
        <dbReference type="ARBA" id="ARBA00022737"/>
    </source>
</evidence>
<feature type="domain" description="Nephrocystin 3-like N-terminal" evidence="3">
    <location>
        <begin position="148"/>
        <end position="255"/>
    </location>
</feature>
<dbReference type="Gene3D" id="3.40.50.300">
    <property type="entry name" value="P-loop containing nucleotide triphosphate hydrolases"/>
    <property type="match status" value="1"/>
</dbReference>
<feature type="region of interest" description="Disordered" evidence="2">
    <location>
        <begin position="93"/>
        <end position="130"/>
    </location>
</feature>
<dbReference type="EMBL" id="FPAB01000008">
    <property type="protein sequence ID" value="SFT13134.1"/>
    <property type="molecule type" value="Genomic_DNA"/>
</dbReference>
<proteinExistence type="predicted"/>
<sequence>MKVTSDGEQEERAFHDKLDELRVKASAFGDATPAACARIAGVPELNVRFWCTGEAAPRRHHIEGVRRLVTHLRRMVGEPAVFDVTWSQALEAAQRKAEKDEEADSHPSKSKRRSNKSASGADRSQGTPLRDRKSELMVTLEFIAAEPDGSSPYLWWQGSRGVGKSALLAGVARRALAMENTDVVAYFCTTTEGRGSADHFFADLARQLTKLAGPTGHVMQGPPSPAQLRRLVRAAAARSASAKRRLLIVVDGLDEDAAWWSAPGPASIAALLPHVPESRPGHTVKRGWTTALRVVVASRPSPRLPHDVPADHPLRRPDSVRVLFPTPKTRQLPPVADLTGLKRTVADLLAVARDGLRPGDLAELTGCERARIEDLLYEDEGIHFLPNPLDVQSWVLSDERLPAVPEEARTGALHLLRSWAGSWRQRGWSAATPPFLVSHYPHLLSGTDFARCVADPVRQTWLVTQGRLDEALGQVTLAPVGEIDDLGVAAEVALSRHLLLQRARPAPRELVRLFALAGDVTRARGQALSAPGAVARAVWLADIVEVLGEGSPEAHAIAREAAAWAERAAAEELPPDQEDHRFGELTAAGTTLHDHGMHEAAHTVWRAVLLREDAAWTTRLDAARRLAPELPGLLHRIAHHAEALSEGDTESRAEALRLWGELAKEQLGGQPLSERRVEDYIEEFCAGLTPESSLTDIDLLARAAMALARTRPKQARALARRALGEVREALRAPGARSEEELAQLRLGLSTTLALVVLALKGLGDRASGEDLPEAVPERLTLDLFGEDVREPVRTALRDAPFRFAADPPAQAGESAFASVVAALRTHPVRGRQLLLEALHRSGEKAQVPGPQEWMLPLAGALAAGGHVEKAQLLIQRAGEPKQLAPAAAALSLACSVGGHTTAAGDRARAAATGPVDDDPAVRGLIAQAFAHAGEPEAAQEWAGREGAARSARPQVERTAAAVAVGLAAHAPDVAARIVEDRLARAGRAAMLPVESISRQRLLPEVAGLLLALTDPRRPDDSVCTLLRALGARPRNDIKKWPPDTILVQALLDAAGCVPGIGLPPGRMRDWERYMATAKRAEGTFVFAEWAVLQAFRGDLGAARSTAGLGRTARERTAALAAVAAYLGRVPVVAPAADGWAVQDASVLRFISLADALGADATRDAEQARLLTREVLASEHWWYALPLLPTLAPQVLPRLAESALGHTLL</sequence>
<organism evidence="4 5">
    <name type="scientific">Streptomyces harbinensis</name>
    <dbReference type="NCBI Taxonomy" id="1176198"/>
    <lineage>
        <taxon>Bacteria</taxon>
        <taxon>Bacillati</taxon>
        <taxon>Actinomycetota</taxon>
        <taxon>Actinomycetes</taxon>
        <taxon>Kitasatosporales</taxon>
        <taxon>Streptomycetaceae</taxon>
        <taxon>Streptomyces</taxon>
    </lineage>
</organism>
<feature type="compositionally biased region" description="Basic and acidic residues" evidence="2">
    <location>
        <begin position="93"/>
        <end position="107"/>
    </location>
</feature>
<reference evidence="5" key="1">
    <citation type="submission" date="2016-10" db="EMBL/GenBank/DDBJ databases">
        <authorList>
            <person name="Varghese N."/>
            <person name="Submissions S."/>
        </authorList>
    </citation>
    <scope>NUCLEOTIDE SEQUENCE [LARGE SCALE GENOMIC DNA]</scope>
    <source>
        <strain evidence="5">CGMCC 4.7047</strain>
    </source>
</reference>
<evidence type="ECO:0000313" key="5">
    <source>
        <dbReference type="Proteomes" id="UP000198873"/>
    </source>
</evidence>
<dbReference type="InterPro" id="IPR027417">
    <property type="entry name" value="P-loop_NTPase"/>
</dbReference>
<evidence type="ECO:0000259" key="3">
    <source>
        <dbReference type="Pfam" id="PF24883"/>
    </source>
</evidence>
<keyword evidence="5" id="KW-1185">Reference proteome</keyword>
<protein>
    <recommendedName>
        <fullName evidence="3">Nephrocystin 3-like N-terminal domain-containing protein</fullName>
    </recommendedName>
</protein>
<dbReference type="InterPro" id="IPR056884">
    <property type="entry name" value="NPHP3-like_N"/>
</dbReference>
<gene>
    <name evidence="4" type="ORF">SAMN05444716_10895</name>
</gene>
<dbReference type="AlphaFoldDB" id="A0A1I6VI78"/>
<accession>A0A1I6VI78</accession>
<evidence type="ECO:0000313" key="4">
    <source>
        <dbReference type="EMBL" id="SFT13134.1"/>
    </source>
</evidence>
<dbReference type="Proteomes" id="UP000198873">
    <property type="component" value="Unassembled WGS sequence"/>
</dbReference>
<evidence type="ECO:0000256" key="2">
    <source>
        <dbReference type="SAM" id="MobiDB-lite"/>
    </source>
</evidence>
<keyword evidence="1" id="KW-0677">Repeat</keyword>